<dbReference type="InterPro" id="IPR005232">
    <property type="entry name" value="LarE"/>
</dbReference>
<accession>A0A0J1BKE2</accession>
<dbReference type="PANTHER" id="PTHR43169">
    <property type="entry name" value="EXSB FAMILY PROTEIN"/>
    <property type="match status" value="1"/>
</dbReference>
<comment type="caution">
    <text evidence="4">The sequence shown here is derived from an EMBL/GenBank/DDBJ whole genome shotgun (WGS) entry which is preliminary data.</text>
</comment>
<keyword evidence="5" id="KW-1185">Reference proteome</keyword>
<evidence type="ECO:0000256" key="2">
    <source>
        <dbReference type="SAM" id="MobiDB-lite"/>
    </source>
</evidence>
<feature type="domain" description="Asparagine synthetase" evidence="3">
    <location>
        <begin position="7"/>
        <end position="87"/>
    </location>
</feature>
<dbReference type="PIRSF" id="PIRSF006661">
    <property type="entry name" value="PP-lp_UCP006661"/>
    <property type="match status" value="1"/>
</dbReference>
<dbReference type="OrthoDB" id="9776919at2"/>
<dbReference type="NCBIfam" id="TIGR00268">
    <property type="entry name" value="ATP-dependent sacrificial sulfur transferase LarE"/>
    <property type="match status" value="1"/>
</dbReference>
<protein>
    <recommendedName>
        <fullName evidence="3">Asparagine synthetase domain-containing protein</fullName>
    </recommendedName>
</protein>
<dbReference type="GO" id="GO:0006529">
    <property type="term" value="P:asparagine biosynthetic process"/>
    <property type="evidence" value="ECO:0007669"/>
    <property type="project" value="InterPro"/>
</dbReference>
<feature type="region of interest" description="Disordered" evidence="2">
    <location>
        <begin position="278"/>
        <end position="306"/>
    </location>
</feature>
<dbReference type="Proteomes" id="UP000036367">
    <property type="component" value="Unassembled WGS sequence"/>
</dbReference>
<feature type="active site" description="Nucleophile and sulfur donor" evidence="1">
    <location>
        <position position="174"/>
    </location>
</feature>
<dbReference type="Gene3D" id="3.40.50.620">
    <property type="entry name" value="HUPs"/>
    <property type="match status" value="1"/>
</dbReference>
<dbReference type="GO" id="GO:0004066">
    <property type="term" value="F:asparagine synthase (glutamine-hydrolyzing) activity"/>
    <property type="evidence" value="ECO:0007669"/>
    <property type="project" value="InterPro"/>
</dbReference>
<evidence type="ECO:0000256" key="1">
    <source>
        <dbReference type="PIRSR" id="PIRSR006661-1"/>
    </source>
</evidence>
<feature type="compositionally biased region" description="Polar residues" evidence="2">
    <location>
        <begin position="281"/>
        <end position="306"/>
    </location>
</feature>
<evidence type="ECO:0000313" key="4">
    <source>
        <dbReference type="EMBL" id="KLU06982.1"/>
    </source>
</evidence>
<gene>
    <name evidence="4" type="ORF">RISK_000783</name>
</gene>
<dbReference type="PANTHER" id="PTHR43169:SF2">
    <property type="entry name" value="NAD_GMP SYNTHASE DOMAIN-CONTAINING PROTEIN"/>
    <property type="match status" value="1"/>
</dbReference>
<dbReference type="STRING" id="595434.RISK_000783"/>
<dbReference type="CDD" id="cd01990">
    <property type="entry name" value="LarE-like"/>
    <property type="match status" value="1"/>
</dbReference>
<dbReference type="PATRIC" id="fig|595434.4.peg.760"/>
<proteinExistence type="predicted"/>
<organism evidence="4 5">
    <name type="scientific">Rhodopirellula islandica</name>
    <dbReference type="NCBI Taxonomy" id="595434"/>
    <lineage>
        <taxon>Bacteria</taxon>
        <taxon>Pseudomonadati</taxon>
        <taxon>Planctomycetota</taxon>
        <taxon>Planctomycetia</taxon>
        <taxon>Pirellulales</taxon>
        <taxon>Pirellulaceae</taxon>
        <taxon>Rhodopirellula</taxon>
    </lineage>
</organism>
<dbReference type="InterPro" id="IPR001962">
    <property type="entry name" value="Asn_synthase"/>
</dbReference>
<sequence>MSDVQRLADQLVAHLNEIGDLVVAFSGGVDSSVVAAAAYQSDCEVLAVTAESPAVAEWQLDWARRIAEQIGIPHQFVSTDESDRADYRRNHSDRCFYCKQTLYEFLTPIAEQRGATIVSGTNADDLGDHRPGIVAGTQARVRTPLADRKLGKAAVRQLAAHFGLENAALPASPCLASRIAYQVEVTPERLKRIETAEAWLRKRGVSDCRVRLHADELARIEVPRQELPQVLLWTQTDELVESFITMGFRYVTMELGGLSSGSQNRGLSTPELVQLSPAQILRQSDSPSPHSTVSDESFSNSTKARS</sequence>
<dbReference type="InterPro" id="IPR052188">
    <property type="entry name" value="Ni-pincer_cofactor_biosynth"/>
</dbReference>
<dbReference type="InterPro" id="IPR014729">
    <property type="entry name" value="Rossmann-like_a/b/a_fold"/>
</dbReference>
<evidence type="ECO:0000313" key="5">
    <source>
        <dbReference type="Proteomes" id="UP000036367"/>
    </source>
</evidence>
<name>A0A0J1BKE2_RHOIS</name>
<evidence type="ECO:0000259" key="3">
    <source>
        <dbReference type="Pfam" id="PF00733"/>
    </source>
</evidence>
<dbReference type="SUPFAM" id="SSF52402">
    <property type="entry name" value="Adenine nucleotide alpha hydrolases-like"/>
    <property type="match status" value="1"/>
</dbReference>
<dbReference type="EMBL" id="LECT01000007">
    <property type="protein sequence ID" value="KLU06982.1"/>
    <property type="molecule type" value="Genomic_DNA"/>
</dbReference>
<dbReference type="RefSeq" id="WP_047812826.1">
    <property type="nucleotide sequence ID" value="NZ_LECT01000007.1"/>
</dbReference>
<dbReference type="Pfam" id="PF00733">
    <property type="entry name" value="Asn_synthase"/>
    <property type="match status" value="1"/>
</dbReference>
<reference evidence="4" key="1">
    <citation type="submission" date="2015-05" db="EMBL/GenBank/DDBJ databases">
        <title>Permanent draft genome of Rhodopirellula islandicus K833.</title>
        <authorList>
            <person name="Kizina J."/>
            <person name="Richter M."/>
            <person name="Glockner F.O."/>
            <person name="Harder J."/>
        </authorList>
    </citation>
    <scope>NUCLEOTIDE SEQUENCE [LARGE SCALE GENOMIC DNA]</scope>
    <source>
        <strain evidence="4">K833</strain>
    </source>
</reference>
<dbReference type="AlphaFoldDB" id="A0A0J1BKE2"/>
<dbReference type="GO" id="GO:0016783">
    <property type="term" value="F:sulfurtransferase activity"/>
    <property type="evidence" value="ECO:0007669"/>
    <property type="project" value="InterPro"/>
</dbReference>